<keyword evidence="3" id="KW-1185">Reference proteome</keyword>
<reference evidence="2 3" key="1">
    <citation type="journal article" date="2013" name="Mar. Genomics">
        <title>Expression of sulfatases in Rhodopirellula baltica and the diversity of sulfatases in the genus Rhodopirellula.</title>
        <authorList>
            <person name="Wegner C.E."/>
            <person name="Richter-Heitmann T."/>
            <person name="Klindworth A."/>
            <person name="Klockow C."/>
            <person name="Richter M."/>
            <person name="Achstetter T."/>
            <person name="Glockner F.O."/>
            <person name="Harder J."/>
        </authorList>
    </citation>
    <scope>NUCLEOTIDE SEQUENCE [LARGE SCALE GENOMIC DNA]</scope>
    <source>
        <strain evidence="2 3">SM41</strain>
    </source>
</reference>
<dbReference type="EMBL" id="ANOH01000010">
    <property type="protein sequence ID" value="EMI58386.1"/>
    <property type="molecule type" value="Genomic_DNA"/>
</dbReference>
<comment type="caution">
    <text evidence="2">The sequence shown here is derived from an EMBL/GenBank/DDBJ whole genome shotgun (WGS) entry which is preliminary data.</text>
</comment>
<evidence type="ECO:0000313" key="3">
    <source>
        <dbReference type="Proteomes" id="UP000011885"/>
    </source>
</evidence>
<protein>
    <submittedName>
        <fullName evidence="2">Oxidoreductase domain-containing protein</fullName>
    </submittedName>
</protein>
<dbReference type="Gene3D" id="3.40.50.720">
    <property type="entry name" value="NAD(P)-binding Rossmann-like Domain"/>
    <property type="match status" value="1"/>
</dbReference>
<sequence>MVISAQETKTDRKKFAEVDETIAWTMKMPSGVTCSCTTTYAFNGINRFKAFGEKGWFGLEPAYNYRGIKGATSKGPIDRENIDQFAVEMDAFAKCILEDRDSTVPGEEGLRDLICVEAIYESIRTGRHVELPRG</sequence>
<gene>
    <name evidence="2" type="ORF">RSSM_00172</name>
</gene>
<proteinExistence type="predicted"/>
<evidence type="ECO:0000313" key="2">
    <source>
        <dbReference type="EMBL" id="EMI58386.1"/>
    </source>
</evidence>
<evidence type="ECO:0000259" key="1">
    <source>
        <dbReference type="Pfam" id="PF02894"/>
    </source>
</evidence>
<accession>M5UKK4</accession>
<dbReference type="PATRIC" id="fig|1263870.3.peg.194"/>
<dbReference type="AlphaFoldDB" id="M5UKK4"/>
<name>M5UKK4_9BACT</name>
<dbReference type="Pfam" id="PF02894">
    <property type="entry name" value="GFO_IDH_MocA_C"/>
    <property type="match status" value="1"/>
</dbReference>
<feature type="domain" description="Gfo/Idh/MocA-like oxidoreductase C-terminal" evidence="1">
    <location>
        <begin position="7"/>
        <end position="131"/>
    </location>
</feature>
<organism evidence="2 3">
    <name type="scientific">Rhodopirellula sallentina SM41</name>
    <dbReference type="NCBI Taxonomy" id="1263870"/>
    <lineage>
        <taxon>Bacteria</taxon>
        <taxon>Pseudomonadati</taxon>
        <taxon>Planctomycetota</taxon>
        <taxon>Planctomycetia</taxon>
        <taxon>Pirellulales</taxon>
        <taxon>Pirellulaceae</taxon>
        <taxon>Rhodopirellula</taxon>
    </lineage>
</organism>
<dbReference type="SUPFAM" id="SSF55347">
    <property type="entry name" value="Glyceraldehyde-3-phosphate dehydrogenase-like, C-terminal domain"/>
    <property type="match status" value="1"/>
</dbReference>
<dbReference type="Gene3D" id="3.30.360.10">
    <property type="entry name" value="Dihydrodipicolinate Reductase, domain 2"/>
    <property type="match status" value="1"/>
</dbReference>
<dbReference type="Proteomes" id="UP000011885">
    <property type="component" value="Unassembled WGS sequence"/>
</dbReference>
<dbReference type="InterPro" id="IPR004104">
    <property type="entry name" value="Gfo/Idh/MocA-like_OxRdtase_C"/>
</dbReference>